<reference evidence="2 3" key="1">
    <citation type="submission" date="2018-05" db="EMBL/GenBank/DDBJ databases">
        <title>Genomic Encyclopedia of Type Strains, Phase IV (KMG-IV): sequencing the most valuable type-strain genomes for metagenomic binning, comparative biology and taxonomic classification.</title>
        <authorList>
            <person name="Goeker M."/>
        </authorList>
    </citation>
    <scope>NUCLEOTIDE SEQUENCE [LARGE SCALE GENOMIC DNA]</scope>
    <source>
        <strain evidence="2 3">DSM 2626</strain>
    </source>
</reference>
<feature type="region of interest" description="Disordered" evidence="1">
    <location>
        <begin position="81"/>
        <end position="105"/>
    </location>
</feature>
<evidence type="ECO:0000256" key="1">
    <source>
        <dbReference type="SAM" id="MobiDB-lite"/>
    </source>
</evidence>
<protein>
    <submittedName>
        <fullName evidence="2">Uncharacterized protein</fullName>
    </submittedName>
</protein>
<dbReference type="Proteomes" id="UP000245631">
    <property type="component" value="Unassembled WGS sequence"/>
</dbReference>
<name>A0A8E2WAQ4_RHILI</name>
<dbReference type="GeneID" id="61054946"/>
<evidence type="ECO:0000313" key="2">
    <source>
        <dbReference type="EMBL" id="PWJ88453.1"/>
    </source>
</evidence>
<organism evidence="2 3">
    <name type="scientific">Rhizobium loti</name>
    <name type="common">Mesorhizobium loti</name>
    <dbReference type="NCBI Taxonomy" id="381"/>
    <lineage>
        <taxon>Bacteria</taxon>
        <taxon>Pseudomonadati</taxon>
        <taxon>Pseudomonadota</taxon>
        <taxon>Alphaproteobacteria</taxon>
        <taxon>Hyphomicrobiales</taxon>
        <taxon>Phyllobacteriaceae</taxon>
        <taxon>Mesorhizobium</taxon>
    </lineage>
</organism>
<gene>
    <name evidence="2" type="ORF">C8D77_111176</name>
</gene>
<accession>A0A8E2WAQ4</accession>
<feature type="compositionally biased region" description="Polar residues" evidence="1">
    <location>
        <begin position="84"/>
        <end position="94"/>
    </location>
</feature>
<feature type="compositionally biased region" description="Basic and acidic residues" evidence="1">
    <location>
        <begin position="95"/>
        <end position="105"/>
    </location>
</feature>
<proteinExistence type="predicted"/>
<evidence type="ECO:0000313" key="3">
    <source>
        <dbReference type="Proteomes" id="UP000245631"/>
    </source>
</evidence>
<dbReference type="AlphaFoldDB" id="A0A8E2WAQ4"/>
<dbReference type="RefSeq" id="WP_109670549.1">
    <property type="nucleotide sequence ID" value="NZ_QGGH01000011.1"/>
</dbReference>
<sequence length="105" mass="12343">MTDERWTPHVDGFIKGHVGIFPGYFGSWEVWDNFAGEWNRSEPFTAAAQRGRDFEKDCDPPYREWERTREETIEEAKRLAESWLHQNQSGTETLHQSKTDDHASD</sequence>
<dbReference type="EMBL" id="QGGH01000011">
    <property type="protein sequence ID" value="PWJ88453.1"/>
    <property type="molecule type" value="Genomic_DNA"/>
</dbReference>
<comment type="caution">
    <text evidence="2">The sequence shown here is derived from an EMBL/GenBank/DDBJ whole genome shotgun (WGS) entry which is preliminary data.</text>
</comment>